<dbReference type="SUPFAM" id="SSF48371">
    <property type="entry name" value="ARM repeat"/>
    <property type="match status" value="1"/>
</dbReference>
<protein>
    <submittedName>
        <fullName evidence="6">Uncharacterized protein</fullName>
    </submittedName>
</protein>
<sequence>MNRLLLLLLTLCPLLAVAATASAQLPLELKPGTRICLIGNSLFDHMRDDGQFEALLHQRFAKEKLIVRNLSWSADEVALRPRPDGFGDLNQHLTEHKADVILAAFGFNESFKGEKGIAEFETLLKAFLIELKAHHYNGVSSPLIVLISPTAAEKPHEHLNAQIKLYTEAMAKVAKAEGVGFAVVRESSRGDGSEPRENSRTTINGVHLNKHGYALFGETLFRELIQETPPKLNEAVRAAVIEKDSKFFQYYRPLNYYYIKGGRAEPYGVVNFPGELKKLLQMVTNRDQFVWDLAQGKRSLKEAEAFVDSAIPTANQAVKTLAALDDANTEKLPTITGDRPINEWVTPAEELKAFKIDPRFEVNCFVSEEDFPELFVKPIAIRFDAKGRLWVSTSTTYPQILPGQEPQDKILILEDTNGDHKADKCSVWADKLHIPLSFEFGNGGVFVSDQPNLTFLKDTDGDGKADHREKLLTGFGTEDSHHALHDFVWSPEGDLIFRESIFHHSQVETPFGPVRARESSFFRYTPATGRLLAFGSYLSTNPWGITFDDWGFHVGSHPVFASAVHALNAPYPDIHVPAGSYFPAYSGTCGQEFLTSSHWPNELRKKHFMRVRYKPTNEVELHEWVEHDTHFEEKKVGIVFQSTNLSFIPVDIQQGPDGAMYVADWYNPVKGHMQHSLRDTRRDKKSGRIWRITAKDQKLEEAPKIAGASIPELLDLLKSENYRTRYRAKVELRERDSEVVRHAATKGLQDISNLANNDTPIHTLELTHLQSGLIASNWPSDRYLRSDPAAERSKAQAEFDGDALYSLLLPSLLHPASSPEMRVNAVRFLRRVDAQEREFYHRTPASTYKPHIGDDLLKVAANDKSGLVRLEAAITASYIGTPEALEAALDLLKHPMDSYLTYALRTSLDSHTLQPLWKGNAAFMEKHPELMKFLQDSEPKKPAVMARKKKAEKADPFDAQPGLQTLTIKTIPERLLFDVREFKVKPGAPVKLVFENPDVTPHNLLIVQPGAADEVGMAGNEMAKLPDGMAKGFIPDSPKILHKTKMLMQNESETLRFQAPSAPGKYPYICTFPGHGLVMKGEMIVE</sequence>
<dbReference type="InterPro" id="IPR011041">
    <property type="entry name" value="Quinoprot_gluc/sorb_DH_b-prop"/>
</dbReference>
<name>A0A512ME66_9BACT</name>
<keyword evidence="7" id="KW-1185">Reference proteome</keyword>
<dbReference type="EMBL" id="BKAG01000040">
    <property type="protein sequence ID" value="GEP44998.1"/>
    <property type="molecule type" value="Genomic_DNA"/>
</dbReference>
<comment type="caution">
    <text evidence="6">The sequence shown here is derived from an EMBL/GenBank/DDBJ whole genome shotgun (WGS) entry which is preliminary data.</text>
</comment>
<dbReference type="InterPro" id="IPR028871">
    <property type="entry name" value="BlueCu_1_BS"/>
</dbReference>
<evidence type="ECO:0000313" key="7">
    <source>
        <dbReference type="Proteomes" id="UP000321577"/>
    </source>
</evidence>
<dbReference type="GO" id="GO:0016788">
    <property type="term" value="F:hydrolase activity, acting on ester bonds"/>
    <property type="evidence" value="ECO:0007669"/>
    <property type="project" value="UniProtKB-ARBA"/>
</dbReference>
<accession>A0A512ME66</accession>
<dbReference type="Proteomes" id="UP000321577">
    <property type="component" value="Unassembled WGS sequence"/>
</dbReference>
<dbReference type="Gene3D" id="3.40.50.1110">
    <property type="entry name" value="SGNH hydrolase"/>
    <property type="match status" value="1"/>
</dbReference>
<evidence type="ECO:0000259" key="5">
    <source>
        <dbReference type="Pfam" id="PF23500"/>
    </source>
</evidence>
<feature type="domain" description="DUF7133" evidence="5">
    <location>
        <begin position="347"/>
        <end position="696"/>
    </location>
</feature>
<feature type="signal peptide" evidence="3">
    <location>
        <begin position="1"/>
        <end position="23"/>
    </location>
</feature>
<dbReference type="RefSeq" id="WP_170266957.1">
    <property type="nucleotide sequence ID" value="NZ_BKAG01000040.1"/>
</dbReference>
<evidence type="ECO:0000313" key="6">
    <source>
        <dbReference type="EMBL" id="GEP44998.1"/>
    </source>
</evidence>
<keyword evidence="2" id="KW-0186">Copper</keyword>
<feature type="chain" id="PRO_5021701573" evidence="3">
    <location>
        <begin position="24"/>
        <end position="1086"/>
    </location>
</feature>
<evidence type="ECO:0000256" key="3">
    <source>
        <dbReference type="SAM" id="SignalP"/>
    </source>
</evidence>
<gene>
    <name evidence="6" type="ORF">BGE01nite_42890</name>
</gene>
<dbReference type="InterPro" id="IPR011989">
    <property type="entry name" value="ARM-like"/>
</dbReference>
<evidence type="ECO:0000256" key="2">
    <source>
        <dbReference type="ARBA" id="ARBA00023008"/>
    </source>
</evidence>
<dbReference type="PANTHER" id="PTHR33546">
    <property type="entry name" value="LARGE, MULTIFUNCTIONAL SECRETED PROTEIN-RELATED"/>
    <property type="match status" value="1"/>
</dbReference>
<evidence type="ECO:0000256" key="1">
    <source>
        <dbReference type="ARBA" id="ARBA00022723"/>
    </source>
</evidence>
<proteinExistence type="predicted"/>
<dbReference type="SUPFAM" id="SSF49503">
    <property type="entry name" value="Cupredoxins"/>
    <property type="match status" value="1"/>
</dbReference>
<organism evidence="6 7">
    <name type="scientific">Brevifollis gellanilyticus</name>
    <dbReference type="NCBI Taxonomy" id="748831"/>
    <lineage>
        <taxon>Bacteria</taxon>
        <taxon>Pseudomonadati</taxon>
        <taxon>Verrucomicrobiota</taxon>
        <taxon>Verrucomicrobiia</taxon>
        <taxon>Verrucomicrobiales</taxon>
        <taxon>Verrucomicrobiaceae</taxon>
    </lineage>
</organism>
<dbReference type="CDD" id="cd04233">
    <property type="entry name" value="Auracyanin"/>
    <property type="match status" value="1"/>
</dbReference>
<keyword evidence="3" id="KW-0732">Signal</keyword>
<dbReference type="Pfam" id="PF23500">
    <property type="entry name" value="DUF7133"/>
    <property type="match status" value="1"/>
</dbReference>
<keyword evidence="1" id="KW-0479">Metal-binding</keyword>
<dbReference type="PROSITE" id="PS00196">
    <property type="entry name" value="COPPER_BLUE"/>
    <property type="match status" value="1"/>
</dbReference>
<dbReference type="Gene3D" id="2.60.40.420">
    <property type="entry name" value="Cupredoxins - blue copper proteins"/>
    <property type="match status" value="1"/>
</dbReference>
<dbReference type="AlphaFoldDB" id="A0A512ME66"/>
<evidence type="ECO:0000259" key="4">
    <source>
        <dbReference type="Pfam" id="PF13472"/>
    </source>
</evidence>
<dbReference type="Gene3D" id="1.25.10.10">
    <property type="entry name" value="Leucine-rich Repeat Variant"/>
    <property type="match status" value="1"/>
</dbReference>
<dbReference type="InterPro" id="IPR013428">
    <property type="entry name" value="Membrane-bound_put_N"/>
</dbReference>
<dbReference type="InterPro" id="IPR016024">
    <property type="entry name" value="ARM-type_fold"/>
</dbReference>
<dbReference type="InterPro" id="IPR013830">
    <property type="entry name" value="SGNH_hydro"/>
</dbReference>
<dbReference type="Pfam" id="PF13472">
    <property type="entry name" value="Lipase_GDSL_2"/>
    <property type="match status" value="1"/>
</dbReference>
<dbReference type="SUPFAM" id="SSF52266">
    <property type="entry name" value="SGNH hydrolase"/>
    <property type="match status" value="1"/>
</dbReference>
<dbReference type="PANTHER" id="PTHR33546:SF1">
    <property type="entry name" value="LARGE, MULTIFUNCTIONAL SECRETED PROTEIN"/>
    <property type="match status" value="1"/>
</dbReference>
<dbReference type="CDD" id="cd01834">
    <property type="entry name" value="SGNH_hydrolase_like_2"/>
    <property type="match status" value="1"/>
</dbReference>
<dbReference type="SUPFAM" id="SSF50952">
    <property type="entry name" value="Soluble quinoprotein glucose dehydrogenase"/>
    <property type="match status" value="1"/>
</dbReference>
<dbReference type="InterPro" id="IPR055557">
    <property type="entry name" value="DUF7133"/>
</dbReference>
<reference evidence="6 7" key="1">
    <citation type="submission" date="2019-07" db="EMBL/GenBank/DDBJ databases">
        <title>Whole genome shotgun sequence of Brevifollis gellanilyticus NBRC 108608.</title>
        <authorList>
            <person name="Hosoyama A."/>
            <person name="Uohara A."/>
            <person name="Ohji S."/>
            <person name="Ichikawa N."/>
        </authorList>
    </citation>
    <scope>NUCLEOTIDE SEQUENCE [LARGE SCALE GENOMIC DNA]</scope>
    <source>
        <strain evidence="6 7">NBRC 108608</strain>
    </source>
</reference>
<dbReference type="NCBIfam" id="TIGR02604">
    <property type="entry name" value="Piru_Ver_Nterm"/>
    <property type="match status" value="1"/>
</dbReference>
<feature type="domain" description="SGNH hydrolase-type esterase" evidence="4">
    <location>
        <begin position="38"/>
        <end position="215"/>
    </location>
</feature>
<dbReference type="GO" id="GO:0046872">
    <property type="term" value="F:metal ion binding"/>
    <property type="evidence" value="ECO:0007669"/>
    <property type="project" value="UniProtKB-KW"/>
</dbReference>
<dbReference type="InterPro" id="IPR036514">
    <property type="entry name" value="SGNH_hydro_sf"/>
</dbReference>
<dbReference type="InterPro" id="IPR008972">
    <property type="entry name" value="Cupredoxin"/>
</dbReference>